<organism evidence="3 4">
    <name type="scientific">Trichoplax adhaerens</name>
    <name type="common">Trichoplax reptans</name>
    <dbReference type="NCBI Taxonomy" id="10228"/>
    <lineage>
        <taxon>Eukaryota</taxon>
        <taxon>Metazoa</taxon>
        <taxon>Placozoa</taxon>
        <taxon>Uniplacotomia</taxon>
        <taxon>Trichoplacea</taxon>
        <taxon>Trichoplacidae</taxon>
        <taxon>Trichoplax</taxon>
    </lineage>
</organism>
<sequence>MEFMDIIKTPQVENVTFTMVGERKSVSGTLCLTSHQLIFFDKENKKDELWIFISSIDSLEKKITDSSLVVNIRCKNFRNIQLTIGDITKASDAFESIEKLVKINEIDKHHAFYYNPNFAITEDGWKSFNLETEYARLTAGSRDFRVLEVNKGFKICSSYPERCLVPSSVNENIICKSAKFRYLGRFPIVSYIYHAKKAVLMRSSQPLSGPNELRCKEDEKLLNAAIFGPKHCYIVDTRLTNYATNIKNKGGGVEPSCYYPQWHRIHRGIENYNSLKDSLTKLVEATSDFDCSSSAWLSRVSSSNWLNHVRSILNTACFVIGYLFDEGATVLVHGSDGMDATLQITSLAQIMIDQDCRTIRGFQALIEREWLLGGHPFSSRCSKLCNTQDISTSPVFLLFLDCVWQLQQQHPCFFEFNEEFLRVLGHKAYSSEFGTFLYDSHAQRLQAQLPKRTCSLWSYINQATVINDYINPSYEMRKQIIRPSTVPHCIVCMKIYLCHYNVYEWSSHG</sequence>
<keyword evidence="4" id="KW-1185">Reference proteome</keyword>
<dbReference type="PROSITE" id="PS51339">
    <property type="entry name" value="PPASE_MYOTUBULARIN"/>
    <property type="match status" value="1"/>
</dbReference>
<dbReference type="GO" id="GO:0004438">
    <property type="term" value="F:phosphatidylinositol-3-phosphate phosphatase activity"/>
    <property type="evidence" value="ECO:0000318"/>
    <property type="project" value="GO_Central"/>
</dbReference>
<dbReference type="eggNOG" id="KOG1089">
    <property type="taxonomic scope" value="Eukaryota"/>
</dbReference>
<reference evidence="3 4" key="1">
    <citation type="journal article" date="2008" name="Nature">
        <title>The Trichoplax genome and the nature of placozoans.</title>
        <authorList>
            <person name="Srivastava M."/>
            <person name="Begovic E."/>
            <person name="Chapman J."/>
            <person name="Putnam N.H."/>
            <person name="Hellsten U."/>
            <person name="Kawashima T."/>
            <person name="Kuo A."/>
            <person name="Mitros T."/>
            <person name="Salamov A."/>
            <person name="Carpenter M.L."/>
            <person name="Signorovitch A.Y."/>
            <person name="Moreno M.A."/>
            <person name="Kamm K."/>
            <person name="Grimwood J."/>
            <person name="Schmutz J."/>
            <person name="Shapiro H."/>
            <person name="Grigoriev I.V."/>
            <person name="Buss L.W."/>
            <person name="Schierwater B."/>
            <person name="Dellaporta S.L."/>
            <person name="Rokhsar D.S."/>
        </authorList>
    </citation>
    <scope>NUCLEOTIDE SEQUENCE [LARGE SCALE GENOMIC DNA]</scope>
    <source>
        <strain evidence="3 4">Grell-BS-1999</strain>
    </source>
</reference>
<dbReference type="GeneID" id="6756326"/>
<dbReference type="EMBL" id="DS985249">
    <property type="protein sequence ID" value="EDV22388.1"/>
    <property type="molecule type" value="Genomic_DNA"/>
</dbReference>
<name>B3S431_TRIAD</name>
<dbReference type="PhylomeDB" id="B3S431"/>
<dbReference type="Pfam" id="PF06602">
    <property type="entry name" value="Myotub-related"/>
    <property type="match status" value="1"/>
</dbReference>
<dbReference type="SUPFAM" id="SSF50729">
    <property type="entry name" value="PH domain-like"/>
    <property type="match status" value="1"/>
</dbReference>
<dbReference type="CTD" id="6756326"/>
<dbReference type="OMA" id="IEREWIC"/>
<dbReference type="FunCoup" id="B3S431">
    <property type="interactions" value="1659"/>
</dbReference>
<dbReference type="Pfam" id="PF21098">
    <property type="entry name" value="PH-GRAM_MTMR6-like"/>
    <property type="match status" value="1"/>
</dbReference>
<dbReference type="GO" id="GO:0005737">
    <property type="term" value="C:cytoplasm"/>
    <property type="evidence" value="ECO:0000318"/>
    <property type="project" value="GO_Central"/>
</dbReference>
<dbReference type="GO" id="GO:0106018">
    <property type="term" value="F:phosphatidylinositol-3,5-bisphosphate phosphatase activity"/>
    <property type="evidence" value="ECO:0000318"/>
    <property type="project" value="GO_Central"/>
</dbReference>
<feature type="domain" description="Myotubularin phosphatase" evidence="2">
    <location>
        <begin position="124"/>
        <end position="500"/>
    </location>
</feature>
<dbReference type="Proteomes" id="UP000009022">
    <property type="component" value="Unassembled WGS sequence"/>
</dbReference>
<dbReference type="CDD" id="cd13211">
    <property type="entry name" value="PH-GRAM_MTMR9"/>
    <property type="match status" value="1"/>
</dbReference>
<dbReference type="OrthoDB" id="271628at2759"/>
<dbReference type="GO" id="GO:0019903">
    <property type="term" value="F:protein phosphatase binding"/>
    <property type="evidence" value="ECO:0000318"/>
    <property type="project" value="GO_Central"/>
</dbReference>
<dbReference type="InterPro" id="IPR030564">
    <property type="entry name" value="Myotubularin"/>
</dbReference>
<dbReference type="GO" id="GO:0046856">
    <property type="term" value="P:phosphatidylinositol dephosphorylation"/>
    <property type="evidence" value="ECO:0000318"/>
    <property type="project" value="GO_Central"/>
</dbReference>
<comment type="similarity">
    <text evidence="1">Belongs to the protein-tyrosine phosphatase family. Non-receptor class myotubularin subfamily.</text>
</comment>
<gene>
    <name evidence="3" type="ORF">TRIADDRAFT_28926</name>
</gene>
<dbReference type="SUPFAM" id="SSF52799">
    <property type="entry name" value="(Phosphotyrosine protein) phosphatases II"/>
    <property type="match status" value="1"/>
</dbReference>
<evidence type="ECO:0000256" key="1">
    <source>
        <dbReference type="ARBA" id="ARBA00007471"/>
    </source>
</evidence>
<dbReference type="KEGG" id="tad:TRIADDRAFT_28926"/>
<evidence type="ECO:0000313" key="3">
    <source>
        <dbReference type="EMBL" id="EDV22388.1"/>
    </source>
</evidence>
<dbReference type="GO" id="GO:0010507">
    <property type="term" value="P:negative regulation of autophagy"/>
    <property type="evidence" value="ECO:0000318"/>
    <property type="project" value="GO_Central"/>
</dbReference>
<dbReference type="CDD" id="cd14536">
    <property type="entry name" value="PTP-MTMR9"/>
    <property type="match status" value="1"/>
</dbReference>
<dbReference type="InterPro" id="IPR048994">
    <property type="entry name" value="PH-GRAM_MTMR6-9"/>
</dbReference>
<dbReference type="STRING" id="10228.B3S431"/>
<evidence type="ECO:0000313" key="4">
    <source>
        <dbReference type="Proteomes" id="UP000009022"/>
    </source>
</evidence>
<accession>B3S431</accession>
<dbReference type="InterPro" id="IPR010569">
    <property type="entry name" value="Myotubularin-like_Pase_dom"/>
</dbReference>
<dbReference type="PANTHER" id="PTHR10807:SF73">
    <property type="entry name" value="LD06050P"/>
    <property type="match status" value="1"/>
</dbReference>
<dbReference type="PANTHER" id="PTHR10807">
    <property type="entry name" value="MYOTUBULARIN-RELATED"/>
    <property type="match status" value="1"/>
</dbReference>
<dbReference type="InParanoid" id="B3S431"/>
<dbReference type="AlphaFoldDB" id="B3S431"/>
<dbReference type="InterPro" id="IPR011993">
    <property type="entry name" value="PH-like_dom_sf"/>
</dbReference>
<evidence type="ECO:0000259" key="2">
    <source>
        <dbReference type="PROSITE" id="PS51339"/>
    </source>
</evidence>
<dbReference type="InterPro" id="IPR029021">
    <property type="entry name" value="Prot-tyrosine_phosphatase-like"/>
</dbReference>
<dbReference type="HOGENOM" id="CLU_001839_3_1_1"/>
<proteinExistence type="inferred from homology"/>
<dbReference type="RefSeq" id="XP_002114932.1">
    <property type="nucleotide sequence ID" value="XM_002114896.1"/>
</dbReference>
<protein>
    <recommendedName>
        <fullName evidence="2">Myotubularin phosphatase domain-containing protein</fullName>
    </recommendedName>
</protein>
<dbReference type="Gene3D" id="2.30.29.30">
    <property type="entry name" value="Pleckstrin-homology domain (PH domain)/Phosphotyrosine-binding domain (PTB)"/>
    <property type="match status" value="1"/>
</dbReference>